<keyword evidence="1" id="KW-0732">Signal</keyword>
<evidence type="ECO:0000259" key="2">
    <source>
        <dbReference type="Pfam" id="PF04784"/>
    </source>
</evidence>
<evidence type="ECO:0000313" key="4">
    <source>
        <dbReference type="Proteomes" id="UP001202134"/>
    </source>
</evidence>
<keyword evidence="4" id="KW-1185">Reference proteome</keyword>
<sequence>MKKITTQLMCLNVALLTCTGVIASEISDKFSKYDANSNVEILYDDYDAVLKASVLAVGQSTRAKAKESNASIGTRMKVRINKLTALEGNRFFYEQFQDDDNQVLLENIQKSLETVPSEVSLSKLNRDEQLAYWLNLYNLTVLIELIDMYPIKKIDDEFEDDETIFSKKTLTIEGVELSLNDIENEILFKNYDANPIIIYGMYQGNVGGPSIRKNAFTSRNVYQNLRSNASEFINSNRGTYSQGKSTFRVSSLYERKEKYFPEFQSDLTAHLSKYIHGTMSNYLREGPTLKPNINDWKITDLFKSQKSRGMSSAANSAALMDSVGITSGGKGEGVPNASTPTLGLAAEVYSDRGVTYGRFSPEQIEMLMKVDEIRLENAGEVTITDIKTEEQ</sequence>
<feature type="signal peptide" evidence="1">
    <location>
        <begin position="1"/>
        <end position="23"/>
    </location>
</feature>
<dbReference type="RefSeq" id="WP_248955942.1">
    <property type="nucleotide sequence ID" value="NZ_JAKIKU010000006.1"/>
</dbReference>
<reference evidence="3 4" key="1">
    <citation type="submission" date="2022-01" db="EMBL/GenBank/DDBJ databases">
        <title>Whole genome-based taxonomy of the Shewanellaceae.</title>
        <authorList>
            <person name="Martin-Rodriguez A.J."/>
        </authorList>
    </citation>
    <scope>NUCLEOTIDE SEQUENCE [LARGE SCALE GENOMIC DNA]</scope>
    <source>
        <strain evidence="3 4">DSM 24955</strain>
    </source>
</reference>
<evidence type="ECO:0000256" key="1">
    <source>
        <dbReference type="SAM" id="SignalP"/>
    </source>
</evidence>
<accession>A0ABT0KQQ0</accession>
<evidence type="ECO:0000313" key="3">
    <source>
        <dbReference type="EMBL" id="MCL1046171.1"/>
    </source>
</evidence>
<dbReference type="Pfam" id="PF04784">
    <property type="entry name" value="DUF547"/>
    <property type="match status" value="1"/>
</dbReference>
<dbReference type="InterPro" id="IPR006869">
    <property type="entry name" value="DUF547"/>
</dbReference>
<comment type="caution">
    <text evidence="3">The sequence shown here is derived from an EMBL/GenBank/DDBJ whole genome shotgun (WGS) entry which is preliminary data.</text>
</comment>
<feature type="domain" description="DUF547" evidence="2">
    <location>
        <begin position="121"/>
        <end position="233"/>
    </location>
</feature>
<feature type="chain" id="PRO_5045605775" evidence="1">
    <location>
        <begin position="24"/>
        <end position="391"/>
    </location>
</feature>
<protein>
    <submittedName>
        <fullName evidence="3">DUF547 domain-containing protein</fullName>
    </submittedName>
</protein>
<organism evidence="3 4">
    <name type="scientific">Shewanella electrodiphila</name>
    <dbReference type="NCBI Taxonomy" id="934143"/>
    <lineage>
        <taxon>Bacteria</taxon>
        <taxon>Pseudomonadati</taxon>
        <taxon>Pseudomonadota</taxon>
        <taxon>Gammaproteobacteria</taxon>
        <taxon>Alteromonadales</taxon>
        <taxon>Shewanellaceae</taxon>
        <taxon>Shewanella</taxon>
    </lineage>
</organism>
<dbReference type="EMBL" id="JAKIKU010000006">
    <property type="protein sequence ID" value="MCL1046171.1"/>
    <property type="molecule type" value="Genomic_DNA"/>
</dbReference>
<proteinExistence type="predicted"/>
<gene>
    <name evidence="3" type="ORF">L2737_12645</name>
</gene>
<dbReference type="Proteomes" id="UP001202134">
    <property type="component" value="Unassembled WGS sequence"/>
</dbReference>
<name>A0ABT0KQQ0_9GAMM</name>